<feature type="signal peptide" evidence="2">
    <location>
        <begin position="1"/>
        <end position="21"/>
    </location>
</feature>
<name>A0A6J8DH32_MYTCO</name>
<dbReference type="OrthoDB" id="10389017at2759"/>
<evidence type="ECO:0000313" key="4">
    <source>
        <dbReference type="Proteomes" id="UP000507470"/>
    </source>
</evidence>
<accession>A0A6J8DH32</accession>
<keyword evidence="1" id="KW-0175">Coiled coil</keyword>
<sequence>MMKSEVLLFPVLLLLIQNVHGFLLDGPTNGGKQTTANSQFLTETEFLQAKNLLKQNTDDLRHDMDKTFALMTSQLKSKFDLVETKLAEVDKRNETNNDCVSMEKYIALEQKLTIVEQKLTNVQRENDQIKQKNTIVENELLSLKNNSTKQDTKIEELQNLGAIKPLQEFSALRQSVHLNTDKIHSLSMNEQARSQDFLALYNRTTATGKKVTEMETNMNNVILQLKHNQTMTMNDMKQSLDNQLTSFQTIYNSTVKDLETTKIYPLRQSVQLNTDKIHSLTMNEQARSQDFFRSI</sequence>
<evidence type="ECO:0000313" key="3">
    <source>
        <dbReference type="EMBL" id="CAC5406330.1"/>
    </source>
</evidence>
<gene>
    <name evidence="3" type="ORF">MCOR_39913</name>
</gene>
<keyword evidence="2" id="KW-0732">Signal</keyword>
<reference evidence="3 4" key="1">
    <citation type="submission" date="2020-06" db="EMBL/GenBank/DDBJ databases">
        <authorList>
            <person name="Li R."/>
            <person name="Bekaert M."/>
        </authorList>
    </citation>
    <scope>NUCLEOTIDE SEQUENCE [LARGE SCALE GENOMIC DNA]</scope>
    <source>
        <strain evidence="4">wild</strain>
    </source>
</reference>
<protein>
    <submittedName>
        <fullName evidence="3">Uncharacterized protein</fullName>
    </submittedName>
</protein>
<feature type="coiled-coil region" evidence="1">
    <location>
        <begin position="105"/>
        <end position="146"/>
    </location>
</feature>
<dbReference type="Proteomes" id="UP000507470">
    <property type="component" value="Unassembled WGS sequence"/>
</dbReference>
<evidence type="ECO:0000256" key="2">
    <source>
        <dbReference type="SAM" id="SignalP"/>
    </source>
</evidence>
<evidence type="ECO:0000256" key="1">
    <source>
        <dbReference type="SAM" id="Coils"/>
    </source>
</evidence>
<keyword evidence="4" id="KW-1185">Reference proteome</keyword>
<proteinExistence type="predicted"/>
<feature type="chain" id="PRO_5026964695" evidence="2">
    <location>
        <begin position="22"/>
        <end position="295"/>
    </location>
</feature>
<dbReference type="EMBL" id="CACVKT020007204">
    <property type="protein sequence ID" value="CAC5406330.1"/>
    <property type="molecule type" value="Genomic_DNA"/>
</dbReference>
<organism evidence="3 4">
    <name type="scientific">Mytilus coruscus</name>
    <name type="common">Sea mussel</name>
    <dbReference type="NCBI Taxonomy" id="42192"/>
    <lineage>
        <taxon>Eukaryota</taxon>
        <taxon>Metazoa</taxon>
        <taxon>Spiralia</taxon>
        <taxon>Lophotrochozoa</taxon>
        <taxon>Mollusca</taxon>
        <taxon>Bivalvia</taxon>
        <taxon>Autobranchia</taxon>
        <taxon>Pteriomorphia</taxon>
        <taxon>Mytilida</taxon>
        <taxon>Mytiloidea</taxon>
        <taxon>Mytilidae</taxon>
        <taxon>Mytilinae</taxon>
        <taxon>Mytilus</taxon>
    </lineage>
</organism>
<dbReference type="AlphaFoldDB" id="A0A6J8DH32"/>